<proteinExistence type="predicted"/>
<keyword evidence="1" id="KW-0732">Signal</keyword>
<dbReference type="AlphaFoldDB" id="A0A7S1JFY2"/>
<dbReference type="EMBL" id="HBGA01148178">
    <property type="protein sequence ID" value="CAD9042918.1"/>
    <property type="molecule type" value="Transcribed_RNA"/>
</dbReference>
<feature type="signal peptide" evidence="1">
    <location>
        <begin position="1"/>
        <end position="24"/>
    </location>
</feature>
<evidence type="ECO:0000256" key="1">
    <source>
        <dbReference type="SAM" id="SignalP"/>
    </source>
</evidence>
<evidence type="ECO:0008006" key="3">
    <source>
        <dbReference type="Google" id="ProtNLM"/>
    </source>
</evidence>
<evidence type="ECO:0000313" key="2">
    <source>
        <dbReference type="EMBL" id="CAD9042918.1"/>
    </source>
</evidence>
<protein>
    <recommendedName>
        <fullName evidence="3">Secreted protein</fullName>
    </recommendedName>
</protein>
<name>A0A7S1JFY2_9EUGL</name>
<feature type="chain" id="PRO_5031158618" description="Secreted protein" evidence="1">
    <location>
        <begin position="25"/>
        <end position="100"/>
    </location>
</feature>
<reference evidence="2" key="1">
    <citation type="submission" date="2021-01" db="EMBL/GenBank/DDBJ databases">
        <authorList>
            <person name="Corre E."/>
            <person name="Pelletier E."/>
            <person name="Niang G."/>
            <person name="Scheremetjew M."/>
            <person name="Finn R."/>
            <person name="Kale V."/>
            <person name="Holt S."/>
            <person name="Cochrane G."/>
            <person name="Meng A."/>
            <person name="Brown T."/>
            <person name="Cohen L."/>
        </authorList>
    </citation>
    <scope>NUCLEOTIDE SEQUENCE</scope>
    <source>
        <strain evidence="2">NIES-381</strain>
    </source>
</reference>
<organism evidence="2">
    <name type="scientific">Eutreptiella gymnastica</name>
    <dbReference type="NCBI Taxonomy" id="73025"/>
    <lineage>
        <taxon>Eukaryota</taxon>
        <taxon>Discoba</taxon>
        <taxon>Euglenozoa</taxon>
        <taxon>Euglenida</taxon>
        <taxon>Spirocuta</taxon>
        <taxon>Euglenophyceae</taxon>
        <taxon>Eutreptiales</taxon>
        <taxon>Eutreptiaceae</taxon>
        <taxon>Eutreptiella</taxon>
    </lineage>
</organism>
<sequence>MPVCDLRICPLFSSLLLVSQVCRMLEYVKPSVACVPSVGRSFCVMLWIQVCSHPACVSSSLWQFRAPCSSALQAVFFNQASTQPLPPLVPRGLQVERVFR</sequence>
<gene>
    <name evidence="2" type="ORF">EGYM00392_LOCUS54100</name>
</gene>
<accession>A0A7S1JFY2</accession>